<organism evidence="1">
    <name type="scientific">Cuerna arida</name>
    <dbReference type="NCBI Taxonomy" id="1464854"/>
    <lineage>
        <taxon>Eukaryota</taxon>
        <taxon>Metazoa</taxon>
        <taxon>Ecdysozoa</taxon>
        <taxon>Arthropoda</taxon>
        <taxon>Hexapoda</taxon>
        <taxon>Insecta</taxon>
        <taxon>Pterygota</taxon>
        <taxon>Neoptera</taxon>
        <taxon>Paraneoptera</taxon>
        <taxon>Hemiptera</taxon>
        <taxon>Auchenorrhyncha</taxon>
        <taxon>Membracoidea</taxon>
        <taxon>Cicadellidae</taxon>
        <taxon>Cicadellinae</taxon>
        <taxon>Proconiini</taxon>
        <taxon>Cuerna</taxon>
    </lineage>
</organism>
<protein>
    <submittedName>
        <fullName evidence="1">Uncharacterized protein</fullName>
    </submittedName>
</protein>
<reference evidence="1" key="1">
    <citation type="submission" date="2015-11" db="EMBL/GenBank/DDBJ databases">
        <title>De novo transcriptome assembly of four potential Pierce s Disease insect vectors from Arizona vineyards.</title>
        <authorList>
            <person name="Tassone E.E."/>
        </authorList>
    </citation>
    <scope>NUCLEOTIDE SEQUENCE</scope>
</reference>
<dbReference type="AlphaFoldDB" id="A0A1B6FYK5"/>
<gene>
    <name evidence="1" type="ORF">g.45100</name>
</gene>
<name>A0A1B6FYK5_9HEMI</name>
<evidence type="ECO:0000313" key="1">
    <source>
        <dbReference type="EMBL" id="JAS55143.1"/>
    </source>
</evidence>
<proteinExistence type="predicted"/>
<sequence>LTQVGSAEYKSERKRRKVLAKVSKICSLYQPTQAIEQCQMYITVNIGHNIEDKRDTQCFDLKENVAYKKHEEEHIPIDKDFNKIQPFGKNEFAFEYTTHRFVH</sequence>
<accession>A0A1B6FYK5</accession>
<dbReference type="EMBL" id="GECZ01014626">
    <property type="protein sequence ID" value="JAS55143.1"/>
    <property type="molecule type" value="Transcribed_RNA"/>
</dbReference>
<feature type="non-terminal residue" evidence="1">
    <location>
        <position position="1"/>
    </location>
</feature>